<organism evidence="1 2">
    <name type="scientific">Paramecium pentaurelia</name>
    <dbReference type="NCBI Taxonomy" id="43138"/>
    <lineage>
        <taxon>Eukaryota</taxon>
        <taxon>Sar</taxon>
        <taxon>Alveolata</taxon>
        <taxon>Ciliophora</taxon>
        <taxon>Intramacronucleata</taxon>
        <taxon>Oligohymenophorea</taxon>
        <taxon>Peniculida</taxon>
        <taxon>Parameciidae</taxon>
        <taxon>Paramecium</taxon>
    </lineage>
</organism>
<evidence type="ECO:0000313" key="1">
    <source>
        <dbReference type="EMBL" id="CAD8169977.1"/>
    </source>
</evidence>
<accession>A0A8S1V0C4</accession>
<dbReference type="EMBL" id="CAJJDO010000052">
    <property type="protein sequence ID" value="CAD8169977.1"/>
    <property type="molecule type" value="Genomic_DNA"/>
</dbReference>
<reference evidence="1" key="1">
    <citation type="submission" date="2021-01" db="EMBL/GenBank/DDBJ databases">
        <authorList>
            <consortium name="Genoscope - CEA"/>
            <person name="William W."/>
        </authorList>
    </citation>
    <scope>NUCLEOTIDE SEQUENCE</scope>
</reference>
<dbReference type="Proteomes" id="UP000689195">
    <property type="component" value="Unassembled WGS sequence"/>
</dbReference>
<comment type="caution">
    <text evidence="1">The sequence shown here is derived from an EMBL/GenBank/DDBJ whole genome shotgun (WGS) entry which is preliminary data.</text>
</comment>
<proteinExistence type="predicted"/>
<name>A0A8S1V0C4_9CILI</name>
<gene>
    <name evidence="1" type="ORF">PPENT_87.1.T0520078</name>
</gene>
<dbReference type="AlphaFoldDB" id="A0A8S1V0C4"/>
<keyword evidence="2" id="KW-1185">Reference proteome</keyword>
<sequence>MLELMHQYKLQQYHKINKKLYQIKPNFPLNLLVIYFQNQLLISINHPLSKNKKQIKLPIKLIQLFPTGKWLFIQLHSYQKIQYRKWIIEFLVILEKRHLQKTFIIQNLERQFNQEYQKRQWRYLLINK</sequence>
<protein>
    <submittedName>
        <fullName evidence="1">Uncharacterized protein</fullName>
    </submittedName>
</protein>
<evidence type="ECO:0000313" key="2">
    <source>
        <dbReference type="Proteomes" id="UP000689195"/>
    </source>
</evidence>